<reference evidence="1 2" key="1">
    <citation type="journal article" date="2018" name="J. Allergy Clin. Immunol.">
        <title>High-quality assembly of Dermatophagoides pteronyssinus genome and transcriptome reveals a wide range of novel allergens.</title>
        <authorList>
            <person name="Liu X.Y."/>
            <person name="Yang K.Y."/>
            <person name="Wang M.Q."/>
            <person name="Kwok J.S."/>
            <person name="Zeng X."/>
            <person name="Yang Z."/>
            <person name="Xiao X.J."/>
            <person name="Lau C.P."/>
            <person name="Li Y."/>
            <person name="Huang Z.M."/>
            <person name="Ba J.G."/>
            <person name="Yim A.K."/>
            <person name="Ouyang C.Y."/>
            <person name="Ngai S.M."/>
            <person name="Chan T.F."/>
            <person name="Leung E.L."/>
            <person name="Liu L."/>
            <person name="Liu Z.G."/>
            <person name="Tsui S.K."/>
        </authorList>
    </citation>
    <scope>NUCLEOTIDE SEQUENCE [LARGE SCALE GENOMIC DNA]</scope>
    <source>
        <strain evidence="1">Derp</strain>
    </source>
</reference>
<proteinExistence type="predicted"/>
<protein>
    <submittedName>
        <fullName evidence="1">Uncharacterized protein</fullName>
    </submittedName>
</protein>
<sequence>MAFTRNIDKPHVQHPYIHLSCLGKPTNKKIQTISPMFFMDVRFGYGFLVQFEPKARNLKKMITSYQP</sequence>
<gene>
    <name evidence="1" type="ORF">DERP_002726</name>
</gene>
<organism evidence="1 2">
    <name type="scientific">Dermatophagoides pteronyssinus</name>
    <name type="common">European house dust mite</name>
    <dbReference type="NCBI Taxonomy" id="6956"/>
    <lineage>
        <taxon>Eukaryota</taxon>
        <taxon>Metazoa</taxon>
        <taxon>Ecdysozoa</taxon>
        <taxon>Arthropoda</taxon>
        <taxon>Chelicerata</taxon>
        <taxon>Arachnida</taxon>
        <taxon>Acari</taxon>
        <taxon>Acariformes</taxon>
        <taxon>Sarcoptiformes</taxon>
        <taxon>Astigmata</taxon>
        <taxon>Psoroptidia</taxon>
        <taxon>Analgoidea</taxon>
        <taxon>Pyroglyphidae</taxon>
        <taxon>Dermatophagoidinae</taxon>
        <taxon>Dermatophagoides</taxon>
    </lineage>
</organism>
<evidence type="ECO:0000313" key="1">
    <source>
        <dbReference type="EMBL" id="KAH9426627.1"/>
    </source>
</evidence>
<evidence type="ECO:0000313" key="2">
    <source>
        <dbReference type="Proteomes" id="UP000887458"/>
    </source>
</evidence>
<comment type="caution">
    <text evidence="1">The sequence shown here is derived from an EMBL/GenBank/DDBJ whole genome shotgun (WGS) entry which is preliminary data.</text>
</comment>
<keyword evidence="2" id="KW-1185">Reference proteome</keyword>
<reference evidence="1 2" key="2">
    <citation type="journal article" date="2022" name="Mol. Biol. Evol.">
        <title>Comparative Genomics Reveals Insights into the Divergent Evolution of Astigmatic Mites and Household Pest Adaptations.</title>
        <authorList>
            <person name="Xiong Q."/>
            <person name="Wan A.T."/>
            <person name="Liu X."/>
            <person name="Fung C.S."/>
            <person name="Xiao X."/>
            <person name="Malainual N."/>
            <person name="Hou J."/>
            <person name="Wang L."/>
            <person name="Wang M."/>
            <person name="Yang K.Y."/>
            <person name="Cui Y."/>
            <person name="Leung E.L."/>
            <person name="Nong W."/>
            <person name="Shin S.K."/>
            <person name="Au S.W."/>
            <person name="Jeong K.Y."/>
            <person name="Chew F.T."/>
            <person name="Hui J.H."/>
            <person name="Leung T.F."/>
            <person name="Tungtrongchitr A."/>
            <person name="Zhong N."/>
            <person name="Liu Z."/>
            <person name="Tsui S.K."/>
        </authorList>
    </citation>
    <scope>NUCLEOTIDE SEQUENCE [LARGE SCALE GENOMIC DNA]</scope>
    <source>
        <strain evidence="1">Derp</strain>
    </source>
</reference>
<accession>A0ABQ8JWK4</accession>
<name>A0ABQ8JWK4_DERPT</name>
<dbReference type="Proteomes" id="UP000887458">
    <property type="component" value="Unassembled WGS sequence"/>
</dbReference>
<dbReference type="EMBL" id="NJHN03000008">
    <property type="protein sequence ID" value="KAH9426627.1"/>
    <property type="molecule type" value="Genomic_DNA"/>
</dbReference>